<dbReference type="SUPFAM" id="SSF63825">
    <property type="entry name" value="YWTD domain"/>
    <property type="match status" value="1"/>
</dbReference>
<dbReference type="PANTHER" id="PTHR47197:SF3">
    <property type="entry name" value="DIHYDRO-HEME D1 DEHYDROGENASE"/>
    <property type="match status" value="1"/>
</dbReference>
<dbReference type="InterPro" id="IPR015943">
    <property type="entry name" value="WD40/YVTN_repeat-like_dom_sf"/>
</dbReference>
<dbReference type="AlphaFoldDB" id="A0A381RT40"/>
<name>A0A381RT40_9ZZZZ</name>
<dbReference type="Gene3D" id="2.130.10.10">
    <property type="entry name" value="YVTN repeat-like/Quinoprotein amine dehydrogenase"/>
    <property type="match status" value="1"/>
</dbReference>
<dbReference type="PROSITE" id="PS51257">
    <property type="entry name" value="PROKAR_LIPOPROTEIN"/>
    <property type="match status" value="1"/>
</dbReference>
<organism evidence="1">
    <name type="scientific">marine metagenome</name>
    <dbReference type="NCBI Taxonomy" id="408172"/>
    <lineage>
        <taxon>unclassified sequences</taxon>
        <taxon>metagenomes</taxon>
        <taxon>ecological metagenomes</taxon>
    </lineage>
</organism>
<evidence type="ECO:0008006" key="2">
    <source>
        <dbReference type="Google" id="ProtNLM"/>
    </source>
</evidence>
<sequence length="330" mass="36669">MKYKFILILFLFISCDNNLGFDNEKRLTFIASEGNFGSSNASISVFQGPNQIQKVSNIGDVIQSIKVYDDKLFVLINNSHLIKIYIITSSGLSLPGIKINTHNSGPREMVIVDDYLYFTNWNSRNIKILNLETYFIEDSISVNGAPEGIVSDGSYLWVAISSGSTVEKIDINSKQIVETFQVGNGPQQMLIEGSLLWISRTYYSPDWSEIYYGTSQIDILSGAIQIKEYDTGIVCGGDMMKINEQTYRTYEGGVAPIKSDLTINSSAKIGSYNTNSLYSAGAHSDYIFMGTTSDFNGPDTVYIHNESGEHNFTYIVDASPGDYAIWEVSN</sequence>
<dbReference type="InterPro" id="IPR051200">
    <property type="entry name" value="Host-pathogen_enzymatic-act"/>
</dbReference>
<proteinExistence type="predicted"/>
<dbReference type="EMBL" id="UINC01002118">
    <property type="protein sequence ID" value="SUZ93097.1"/>
    <property type="molecule type" value="Genomic_DNA"/>
</dbReference>
<evidence type="ECO:0000313" key="1">
    <source>
        <dbReference type="EMBL" id="SUZ93097.1"/>
    </source>
</evidence>
<accession>A0A381RT40</accession>
<reference evidence="1" key="1">
    <citation type="submission" date="2018-05" db="EMBL/GenBank/DDBJ databases">
        <authorList>
            <person name="Lanie J.A."/>
            <person name="Ng W.-L."/>
            <person name="Kazmierczak K.M."/>
            <person name="Andrzejewski T.M."/>
            <person name="Davidsen T.M."/>
            <person name="Wayne K.J."/>
            <person name="Tettelin H."/>
            <person name="Glass J.I."/>
            <person name="Rusch D."/>
            <person name="Podicherti R."/>
            <person name="Tsui H.-C.T."/>
            <person name="Winkler M.E."/>
        </authorList>
    </citation>
    <scope>NUCLEOTIDE SEQUENCE</scope>
</reference>
<gene>
    <name evidence="1" type="ORF">METZ01_LOCUS45951</name>
</gene>
<protein>
    <recommendedName>
        <fullName evidence="2">SMP-30/Gluconolactonase/LRE-like region domain-containing protein</fullName>
    </recommendedName>
</protein>
<dbReference type="PANTHER" id="PTHR47197">
    <property type="entry name" value="PROTEIN NIRF"/>
    <property type="match status" value="1"/>
</dbReference>